<evidence type="ECO:0000313" key="3">
    <source>
        <dbReference type="EMBL" id="KAK3237460.1"/>
    </source>
</evidence>
<proteinExistence type="predicted"/>
<dbReference type="AlphaFoldDB" id="A0AAE0ESQ4"/>
<dbReference type="InterPro" id="IPR018490">
    <property type="entry name" value="cNMP-bd_dom_sf"/>
</dbReference>
<dbReference type="PANTHER" id="PTHR23011">
    <property type="entry name" value="CYCLIC NUCLEOTIDE-BINDING DOMAIN CONTAINING PROTEIN"/>
    <property type="match status" value="1"/>
</dbReference>
<feature type="region of interest" description="Disordered" evidence="1">
    <location>
        <begin position="97"/>
        <end position="167"/>
    </location>
</feature>
<organism evidence="3 4">
    <name type="scientific">Cymbomonas tetramitiformis</name>
    <dbReference type="NCBI Taxonomy" id="36881"/>
    <lineage>
        <taxon>Eukaryota</taxon>
        <taxon>Viridiplantae</taxon>
        <taxon>Chlorophyta</taxon>
        <taxon>Pyramimonadophyceae</taxon>
        <taxon>Pyramimonadales</taxon>
        <taxon>Pyramimonadaceae</taxon>
        <taxon>Cymbomonas</taxon>
    </lineage>
</organism>
<dbReference type="Proteomes" id="UP001190700">
    <property type="component" value="Unassembled WGS sequence"/>
</dbReference>
<keyword evidence="4" id="KW-1185">Reference proteome</keyword>
<dbReference type="SUPFAM" id="SSF51206">
    <property type="entry name" value="cAMP-binding domain-like"/>
    <property type="match status" value="1"/>
</dbReference>
<feature type="compositionally biased region" description="Polar residues" evidence="1">
    <location>
        <begin position="138"/>
        <end position="164"/>
    </location>
</feature>
<accession>A0AAE0ESQ4</accession>
<gene>
    <name evidence="3" type="ORF">CYMTET_52465</name>
</gene>
<comment type="caution">
    <text evidence="3">The sequence shown here is derived from an EMBL/GenBank/DDBJ whole genome shotgun (WGS) entry which is preliminary data.</text>
</comment>
<dbReference type="PROSITE" id="PS50042">
    <property type="entry name" value="CNMP_BINDING_3"/>
    <property type="match status" value="2"/>
</dbReference>
<reference evidence="3 4" key="1">
    <citation type="journal article" date="2015" name="Genome Biol. Evol.">
        <title>Comparative Genomics of a Bacterivorous Green Alga Reveals Evolutionary Causalities and Consequences of Phago-Mixotrophic Mode of Nutrition.</title>
        <authorList>
            <person name="Burns J.A."/>
            <person name="Paasch A."/>
            <person name="Narechania A."/>
            <person name="Kim E."/>
        </authorList>
    </citation>
    <scope>NUCLEOTIDE SEQUENCE [LARGE SCALE GENOMIC DNA]</scope>
    <source>
        <strain evidence="3 4">PLY_AMNH</strain>
    </source>
</reference>
<dbReference type="CDD" id="cd00038">
    <property type="entry name" value="CAP_ED"/>
    <property type="match status" value="2"/>
</dbReference>
<name>A0AAE0ESQ4_9CHLO</name>
<dbReference type="InterPro" id="IPR000595">
    <property type="entry name" value="cNMP-bd_dom"/>
</dbReference>
<evidence type="ECO:0000256" key="1">
    <source>
        <dbReference type="SAM" id="MobiDB-lite"/>
    </source>
</evidence>
<dbReference type="PANTHER" id="PTHR23011:SF28">
    <property type="entry name" value="CYCLIC NUCLEOTIDE-BINDING DOMAIN CONTAINING PROTEIN"/>
    <property type="match status" value="1"/>
</dbReference>
<feature type="domain" description="Cyclic nucleotide-binding" evidence="2">
    <location>
        <begin position="329"/>
        <end position="385"/>
    </location>
</feature>
<dbReference type="InterPro" id="IPR014710">
    <property type="entry name" value="RmlC-like_jellyroll"/>
</dbReference>
<sequence>MVHQGKEEKLREMAMAALRKKFYERSGADLDALASFLSTQGFWKQFSLNALRKLSALMHFKHFSVDSTVITQGERGEAFFVCLSGKLDVHQKDEILAPPSTSSETSPCPAPVTNSKDDANDPSTPQPRRFRLTERSDTQPIGTQESGSSLPYSSTPLESPVSRNPSHKVKLKYVTESLMHLTGGQRVKANTRANRWNAPMRGLAVGAHLSSTVDSLSRSSTVRIKTKKNVLRKNVTMGVRTSEDSSDTSARDRNNALSRGSLFTRLDDTNKDYSSVTVSKVAIRTTHGKVMGIKELVRKSAGIPALKPEPVTEGLPESDANISTASPPILTREDIYGQKVAQLQKGDSFGEACFVLDEPIRNSTVFCVEESDIIVIDRTTFQGLIKHQNNIIFQPAACRTILQVPLTLRCKRLPRDPSPTCRASTFSDIDAVTLTDIVALDPSSILMS</sequence>
<feature type="domain" description="Cyclic nucleotide-binding" evidence="2">
    <location>
        <begin position="42"/>
        <end position="94"/>
    </location>
</feature>
<evidence type="ECO:0000259" key="2">
    <source>
        <dbReference type="PROSITE" id="PS50042"/>
    </source>
</evidence>
<evidence type="ECO:0000313" key="4">
    <source>
        <dbReference type="Proteomes" id="UP001190700"/>
    </source>
</evidence>
<dbReference type="EMBL" id="LGRX02034585">
    <property type="protein sequence ID" value="KAK3237460.1"/>
    <property type="molecule type" value="Genomic_DNA"/>
</dbReference>
<feature type="compositionally biased region" description="Low complexity" evidence="1">
    <location>
        <begin position="97"/>
        <end position="107"/>
    </location>
</feature>
<protein>
    <recommendedName>
        <fullName evidence="2">Cyclic nucleotide-binding domain-containing protein</fullName>
    </recommendedName>
</protein>
<dbReference type="Pfam" id="PF00027">
    <property type="entry name" value="cNMP_binding"/>
    <property type="match status" value="1"/>
</dbReference>
<dbReference type="Gene3D" id="2.60.120.10">
    <property type="entry name" value="Jelly Rolls"/>
    <property type="match status" value="2"/>
</dbReference>